<reference evidence="3 4" key="1">
    <citation type="submission" date="2018-08" db="EMBL/GenBank/DDBJ databases">
        <title>A genome reference for cultivated species of the human gut microbiota.</title>
        <authorList>
            <person name="Zou Y."/>
            <person name="Xue W."/>
            <person name="Luo G."/>
        </authorList>
    </citation>
    <scope>NUCLEOTIDE SEQUENCE [LARGE SCALE GENOMIC DNA]</scope>
    <source>
        <strain evidence="3 4">AF26-20BH</strain>
    </source>
</reference>
<feature type="domain" description="BACON" evidence="2">
    <location>
        <begin position="73"/>
        <end position="126"/>
    </location>
</feature>
<dbReference type="InterPro" id="IPR026906">
    <property type="entry name" value="LRR_5"/>
</dbReference>
<organism evidence="3 4">
    <name type="scientific">Bacteroides stercoris</name>
    <dbReference type="NCBI Taxonomy" id="46506"/>
    <lineage>
        <taxon>Bacteria</taxon>
        <taxon>Pseudomonadati</taxon>
        <taxon>Bacteroidota</taxon>
        <taxon>Bacteroidia</taxon>
        <taxon>Bacteroidales</taxon>
        <taxon>Bacteroidaceae</taxon>
        <taxon>Bacteroides</taxon>
    </lineage>
</organism>
<gene>
    <name evidence="3" type="ORF">DWY65_10775</name>
</gene>
<dbReference type="InterPro" id="IPR024361">
    <property type="entry name" value="BACON"/>
</dbReference>
<keyword evidence="1" id="KW-0732">Signal</keyword>
<dbReference type="RefSeq" id="WP_117904086.1">
    <property type="nucleotide sequence ID" value="NZ_JADNPL010000018.1"/>
</dbReference>
<dbReference type="SUPFAM" id="SSF52047">
    <property type="entry name" value="RNI-like"/>
    <property type="match status" value="1"/>
</dbReference>
<sequence>MMNKLQLFIFLVCICMLAGCTEEEENSGIRLIEGTASGQTVFADETTTDGDIHFTTDGAWTAEVTEASTKAEGSSVSWVTLDKYSGNAAGEYTITVFVRKNYTGADRKAYIRITCGSSITITIEQKAVTESGDVPVNQEPTYDGEAPYVTVEEQEVVLPAVASGRFFVNFKSNLMEEPAIALELPGEEEGEEYVAAIRGALMCTPDENSQLELEVFPNILDKERRNILRFMTHDNEQLAVVVLRQERGAVCQLLDTQSEVGGLVFRFGTNGQVHHVYYGLSDTRLRSEKEVEEFLADRNRSQELSLSDGAEEFALNFDGLLPATTYYLYMLPVHSAGDAAGAYMMETATTAVQESRHDLVLEVSANRANDFKVYLPFCDDYLKGTVDWGDGTVEKVEGWNMYGVSHQYETNVATTYEVRFSGVLTSLDLVADVREARENTLLSIKQWGYTGLTRIMLSGFSSLKSIAADTEGAFRGMEHFGVEPYGGSFTGTAIESIPDDFFKYAVNATSFDYTFGDCKNLKSIPAGLFKNCTKAVSFQRTFIECGLLRQIPEDLFSGCKAVTNFSTTFALCTSLESIPANLFADNTEVTSFEGTFSQCTSLKSIPPTLFANCDKVLYFGMNWLRDSSHRGGLGVFQQCESLQAVPETLFAGCPLAEDMSYAFAGCKALTSLPDNLFRQNSRLEQVEGTFSSCTALTAIPAMLFDNNRKLMNVKSAFSGSLNVEGESPYTVIGNKKVHLYERGDYPTEFVALQEYVRCFGDCTKLTDYSDMPDHW</sequence>
<dbReference type="PANTHER" id="PTHR45661:SF3">
    <property type="entry name" value="IG-LIKE DOMAIN-CONTAINING PROTEIN"/>
    <property type="match status" value="1"/>
</dbReference>
<dbReference type="InterPro" id="IPR053139">
    <property type="entry name" value="Surface_bspA-like"/>
</dbReference>
<feature type="signal peptide" evidence="1">
    <location>
        <begin position="1"/>
        <end position="18"/>
    </location>
</feature>
<dbReference type="CDD" id="cd14948">
    <property type="entry name" value="BACON"/>
    <property type="match status" value="1"/>
</dbReference>
<dbReference type="PROSITE" id="PS51257">
    <property type="entry name" value="PROKAR_LIPOPROTEIN"/>
    <property type="match status" value="1"/>
</dbReference>
<evidence type="ECO:0000256" key="1">
    <source>
        <dbReference type="SAM" id="SignalP"/>
    </source>
</evidence>
<name>A0A412DJW3_BACSE</name>
<dbReference type="Proteomes" id="UP000283310">
    <property type="component" value="Unassembled WGS sequence"/>
</dbReference>
<dbReference type="Gene3D" id="3.80.10.10">
    <property type="entry name" value="Ribonuclease Inhibitor"/>
    <property type="match status" value="1"/>
</dbReference>
<accession>A0A412DJW3</accession>
<dbReference type="Gene3D" id="2.60.40.10">
    <property type="entry name" value="Immunoglobulins"/>
    <property type="match status" value="1"/>
</dbReference>
<dbReference type="InterPro" id="IPR013783">
    <property type="entry name" value="Ig-like_fold"/>
</dbReference>
<comment type="caution">
    <text evidence="3">The sequence shown here is derived from an EMBL/GenBank/DDBJ whole genome shotgun (WGS) entry which is preliminary data.</text>
</comment>
<proteinExistence type="predicted"/>
<dbReference type="Pfam" id="PF13004">
    <property type="entry name" value="BACON"/>
    <property type="match status" value="1"/>
</dbReference>
<dbReference type="PANTHER" id="PTHR45661">
    <property type="entry name" value="SURFACE ANTIGEN"/>
    <property type="match status" value="1"/>
</dbReference>
<dbReference type="AlphaFoldDB" id="A0A412DJW3"/>
<evidence type="ECO:0000313" key="4">
    <source>
        <dbReference type="Proteomes" id="UP000283310"/>
    </source>
</evidence>
<protein>
    <recommendedName>
        <fullName evidence="2">BACON domain-containing protein</fullName>
    </recommendedName>
</protein>
<evidence type="ECO:0000259" key="2">
    <source>
        <dbReference type="Pfam" id="PF13004"/>
    </source>
</evidence>
<feature type="chain" id="PRO_5019517153" description="BACON domain-containing protein" evidence="1">
    <location>
        <begin position="19"/>
        <end position="775"/>
    </location>
</feature>
<dbReference type="InterPro" id="IPR032675">
    <property type="entry name" value="LRR_dom_sf"/>
</dbReference>
<evidence type="ECO:0000313" key="3">
    <source>
        <dbReference type="EMBL" id="RGR12175.1"/>
    </source>
</evidence>
<dbReference type="EMBL" id="QRTW01000018">
    <property type="protein sequence ID" value="RGR12175.1"/>
    <property type="molecule type" value="Genomic_DNA"/>
</dbReference>
<dbReference type="Pfam" id="PF13306">
    <property type="entry name" value="LRR_5"/>
    <property type="match status" value="1"/>
</dbReference>